<evidence type="ECO:0000256" key="5">
    <source>
        <dbReference type="ARBA" id="ARBA00022605"/>
    </source>
</evidence>
<evidence type="ECO:0000256" key="1">
    <source>
        <dbReference type="ARBA" id="ARBA00001946"/>
    </source>
</evidence>
<name>A0A915INE8_ROMCU</name>
<protein>
    <recommendedName>
        <fullName evidence="4">Phosphoserine phosphatase</fullName>
        <ecNumber evidence="3">3.1.3.3</ecNumber>
    </recommendedName>
</protein>
<dbReference type="WBParaSite" id="nRc.2.0.1.t14953-RA">
    <property type="protein sequence ID" value="nRc.2.0.1.t14953-RA"/>
    <property type="gene ID" value="nRc.2.0.1.g14953"/>
</dbReference>
<dbReference type="GO" id="GO:0005737">
    <property type="term" value="C:cytoplasm"/>
    <property type="evidence" value="ECO:0007669"/>
    <property type="project" value="TreeGrafter"/>
</dbReference>
<dbReference type="GO" id="GO:0036424">
    <property type="term" value="F:L-phosphoserine phosphatase activity"/>
    <property type="evidence" value="ECO:0007669"/>
    <property type="project" value="TreeGrafter"/>
</dbReference>
<evidence type="ECO:0000256" key="10">
    <source>
        <dbReference type="SAM" id="MobiDB-lite"/>
    </source>
</evidence>
<evidence type="ECO:0000256" key="3">
    <source>
        <dbReference type="ARBA" id="ARBA00012640"/>
    </source>
</evidence>
<comment type="pathway">
    <text evidence="2">Amino-acid biosynthesis; L-serine biosynthesis; L-serine from 3-phospho-D-glycerate: step 3/3.</text>
</comment>
<feature type="region of interest" description="Disordered" evidence="10">
    <location>
        <begin position="1"/>
        <end position="20"/>
    </location>
</feature>
<dbReference type="PANTHER" id="PTHR43344:SF2">
    <property type="entry name" value="PHOSPHOSERINE PHOSPHATASE"/>
    <property type="match status" value="1"/>
</dbReference>
<evidence type="ECO:0000313" key="12">
    <source>
        <dbReference type="WBParaSite" id="nRc.2.0.1.t14953-RA"/>
    </source>
</evidence>
<dbReference type="GO" id="GO:0006564">
    <property type="term" value="P:L-serine biosynthetic process"/>
    <property type="evidence" value="ECO:0007669"/>
    <property type="project" value="UniProtKB-KW"/>
</dbReference>
<evidence type="ECO:0000256" key="4">
    <source>
        <dbReference type="ARBA" id="ARBA00015196"/>
    </source>
</evidence>
<comment type="cofactor">
    <cofactor evidence="1">
        <name>Mg(2+)</name>
        <dbReference type="ChEBI" id="CHEBI:18420"/>
    </cofactor>
</comment>
<dbReference type="Gene3D" id="1.10.150.210">
    <property type="entry name" value="Phosphoserine phosphatase, domain 2"/>
    <property type="match status" value="1"/>
</dbReference>
<evidence type="ECO:0000313" key="11">
    <source>
        <dbReference type="Proteomes" id="UP000887565"/>
    </source>
</evidence>
<dbReference type="EC" id="3.1.3.3" evidence="3"/>
<dbReference type="InterPro" id="IPR023214">
    <property type="entry name" value="HAD_sf"/>
</dbReference>
<sequence length="172" mass="19059">SITTTTASRNNNGRKFLPLSSSYPPPNSILTLAAPISTHLDDKKTFIANIETSKATTSPHHRLKAHPKIIWRDVDAVCFDVDSTVCRDEAIDELAEFCGCGERVAEMTRVAMNGNMTFRQALTTRLNIIRPSVNDVNNFLHANPPRLTEGIADLIESLHDRRIPVYLVTGGF</sequence>
<accession>A0A915INE8</accession>
<dbReference type="AlphaFoldDB" id="A0A915INE8"/>
<evidence type="ECO:0000256" key="8">
    <source>
        <dbReference type="ARBA" id="ARBA00022842"/>
    </source>
</evidence>
<feature type="compositionally biased region" description="Polar residues" evidence="10">
    <location>
        <begin position="1"/>
        <end position="13"/>
    </location>
</feature>
<keyword evidence="9" id="KW-0718">Serine biosynthesis</keyword>
<evidence type="ECO:0000256" key="9">
    <source>
        <dbReference type="ARBA" id="ARBA00023299"/>
    </source>
</evidence>
<organism evidence="11 12">
    <name type="scientific">Romanomermis culicivorax</name>
    <name type="common">Nematode worm</name>
    <dbReference type="NCBI Taxonomy" id="13658"/>
    <lineage>
        <taxon>Eukaryota</taxon>
        <taxon>Metazoa</taxon>
        <taxon>Ecdysozoa</taxon>
        <taxon>Nematoda</taxon>
        <taxon>Enoplea</taxon>
        <taxon>Dorylaimia</taxon>
        <taxon>Mermithida</taxon>
        <taxon>Mermithoidea</taxon>
        <taxon>Mermithidae</taxon>
        <taxon>Romanomermis</taxon>
    </lineage>
</organism>
<dbReference type="Pfam" id="PF00702">
    <property type="entry name" value="Hydrolase"/>
    <property type="match status" value="1"/>
</dbReference>
<reference evidence="12" key="1">
    <citation type="submission" date="2022-11" db="UniProtKB">
        <authorList>
            <consortium name="WormBaseParasite"/>
        </authorList>
    </citation>
    <scope>IDENTIFICATION</scope>
</reference>
<evidence type="ECO:0000256" key="2">
    <source>
        <dbReference type="ARBA" id="ARBA00005135"/>
    </source>
</evidence>
<dbReference type="Proteomes" id="UP000887565">
    <property type="component" value="Unplaced"/>
</dbReference>
<dbReference type="SUPFAM" id="SSF56784">
    <property type="entry name" value="HAD-like"/>
    <property type="match status" value="1"/>
</dbReference>
<evidence type="ECO:0000256" key="6">
    <source>
        <dbReference type="ARBA" id="ARBA00022723"/>
    </source>
</evidence>
<keyword evidence="7" id="KW-0378">Hydrolase</keyword>
<keyword evidence="5" id="KW-0028">Amino-acid biosynthesis</keyword>
<keyword evidence="11" id="KW-1185">Reference proteome</keyword>
<dbReference type="InterPro" id="IPR036412">
    <property type="entry name" value="HAD-like_sf"/>
</dbReference>
<keyword evidence="8" id="KW-0460">Magnesium</keyword>
<evidence type="ECO:0000256" key="7">
    <source>
        <dbReference type="ARBA" id="ARBA00022801"/>
    </source>
</evidence>
<keyword evidence="6" id="KW-0479">Metal-binding</keyword>
<proteinExistence type="predicted"/>
<dbReference type="InterPro" id="IPR050582">
    <property type="entry name" value="HAD-like_SerB"/>
</dbReference>
<dbReference type="Gene3D" id="3.40.50.1000">
    <property type="entry name" value="HAD superfamily/HAD-like"/>
    <property type="match status" value="1"/>
</dbReference>
<dbReference type="GO" id="GO:0000287">
    <property type="term" value="F:magnesium ion binding"/>
    <property type="evidence" value="ECO:0007669"/>
    <property type="project" value="TreeGrafter"/>
</dbReference>
<dbReference type="PANTHER" id="PTHR43344">
    <property type="entry name" value="PHOSPHOSERINE PHOSPHATASE"/>
    <property type="match status" value="1"/>
</dbReference>